<dbReference type="GO" id="GO:0005886">
    <property type="term" value="C:plasma membrane"/>
    <property type="evidence" value="ECO:0007669"/>
    <property type="project" value="UniProtKB-SubCell"/>
</dbReference>
<comment type="similarity">
    <text evidence="2 9">Belongs to the ABC-2 integral membrane protein family.</text>
</comment>
<dbReference type="EMBL" id="JACDZE010000002">
    <property type="protein sequence ID" value="MBA5629974.1"/>
    <property type="molecule type" value="Genomic_DNA"/>
</dbReference>
<keyword evidence="12" id="KW-1185">Reference proteome</keyword>
<feature type="transmembrane region" description="Helical" evidence="9">
    <location>
        <begin position="196"/>
        <end position="215"/>
    </location>
</feature>
<dbReference type="InterPro" id="IPR013525">
    <property type="entry name" value="ABC2_TM"/>
</dbReference>
<evidence type="ECO:0000259" key="10">
    <source>
        <dbReference type="PROSITE" id="PS51012"/>
    </source>
</evidence>
<dbReference type="GO" id="GO:0140359">
    <property type="term" value="F:ABC-type transporter activity"/>
    <property type="evidence" value="ECO:0007669"/>
    <property type="project" value="InterPro"/>
</dbReference>
<keyword evidence="5" id="KW-0997">Cell inner membrane</keyword>
<reference evidence="11 12" key="1">
    <citation type="submission" date="2020-07" db="EMBL/GenBank/DDBJ databases">
        <title>Moheibacter lacus sp. nov., a member of the family Flavobacteriaceae isolated from freshwater lake sediment.</title>
        <authorList>
            <person name="Liu Y."/>
        </authorList>
    </citation>
    <scope>NUCLEOTIDE SEQUENCE [LARGE SCALE GENOMIC DNA]</scope>
    <source>
        <strain evidence="11 12">BDHS18</strain>
    </source>
</reference>
<dbReference type="Pfam" id="PF01061">
    <property type="entry name" value="ABC2_membrane"/>
    <property type="match status" value="1"/>
</dbReference>
<accession>A0A838ZSL7</accession>
<evidence type="ECO:0000313" key="11">
    <source>
        <dbReference type="EMBL" id="MBA5629974.1"/>
    </source>
</evidence>
<dbReference type="PANTHER" id="PTHR30413:SF8">
    <property type="entry name" value="TRANSPORT PERMEASE PROTEIN"/>
    <property type="match status" value="1"/>
</dbReference>
<keyword evidence="3 9" id="KW-0813">Transport</keyword>
<comment type="subcellular location">
    <subcellularLocation>
        <location evidence="1">Cell inner membrane</location>
        <topology evidence="1">Multi-pass membrane protein</topology>
    </subcellularLocation>
    <subcellularLocation>
        <location evidence="9">Cell membrane</location>
        <topology evidence="9">Multi-pass membrane protein</topology>
    </subcellularLocation>
</comment>
<gene>
    <name evidence="11" type="ORF">HU137_09350</name>
</gene>
<feature type="transmembrane region" description="Helical" evidence="9">
    <location>
        <begin position="83"/>
        <end position="107"/>
    </location>
</feature>
<dbReference type="GO" id="GO:0015920">
    <property type="term" value="P:lipopolysaccharide transport"/>
    <property type="evidence" value="ECO:0007669"/>
    <property type="project" value="TreeGrafter"/>
</dbReference>
<dbReference type="AlphaFoldDB" id="A0A838ZSL7"/>
<evidence type="ECO:0000256" key="3">
    <source>
        <dbReference type="ARBA" id="ARBA00022448"/>
    </source>
</evidence>
<evidence type="ECO:0000256" key="7">
    <source>
        <dbReference type="ARBA" id="ARBA00022989"/>
    </source>
</evidence>
<evidence type="ECO:0000313" key="12">
    <source>
        <dbReference type="Proteomes" id="UP000552241"/>
    </source>
</evidence>
<comment type="caution">
    <text evidence="11">The sequence shown here is derived from an EMBL/GenBank/DDBJ whole genome shotgun (WGS) entry which is preliminary data.</text>
</comment>
<feature type="transmembrane region" description="Helical" evidence="9">
    <location>
        <begin position="49"/>
        <end position="71"/>
    </location>
</feature>
<dbReference type="PANTHER" id="PTHR30413">
    <property type="entry name" value="INNER MEMBRANE TRANSPORT PERMEASE"/>
    <property type="match status" value="1"/>
</dbReference>
<evidence type="ECO:0000256" key="9">
    <source>
        <dbReference type="RuleBase" id="RU361157"/>
    </source>
</evidence>
<sequence>MNSTTNQWTEIISSKHKLFSLNLKEVWRYRDLVYMLVKRDFVTTFKQTLLGPVWFFIQPILTTLTFLVVFKGIANLPVDGPPIAFYLAGTTLWSYFSTTLSTTSNVFRGNARIFGKVYFPRLVMPLSIVISNLMRFGVQFLLFILVILYFLIFEKNVWPNWWILATPFLIILMAGFSLGLGMIFSSMTTKYKDLSMLLGFGIQLFMYATPVILPVSGMPEWAIPFIKANPLTGVFECFKFGYIGSGSFEPGMLIYSAVSTFIILMVGTLIFNKVEKSFMDSV</sequence>
<organism evidence="11 12">
    <name type="scientific">Moheibacter lacus</name>
    <dbReference type="NCBI Taxonomy" id="2745851"/>
    <lineage>
        <taxon>Bacteria</taxon>
        <taxon>Pseudomonadati</taxon>
        <taxon>Bacteroidota</taxon>
        <taxon>Flavobacteriia</taxon>
        <taxon>Flavobacteriales</taxon>
        <taxon>Weeksellaceae</taxon>
        <taxon>Moheibacter</taxon>
    </lineage>
</organism>
<dbReference type="Proteomes" id="UP000552241">
    <property type="component" value="Unassembled WGS sequence"/>
</dbReference>
<dbReference type="PROSITE" id="PS51012">
    <property type="entry name" value="ABC_TM2"/>
    <property type="match status" value="1"/>
</dbReference>
<evidence type="ECO:0000256" key="2">
    <source>
        <dbReference type="ARBA" id="ARBA00007783"/>
    </source>
</evidence>
<evidence type="ECO:0000256" key="8">
    <source>
        <dbReference type="ARBA" id="ARBA00023136"/>
    </source>
</evidence>
<proteinExistence type="inferred from homology"/>
<keyword evidence="7 9" id="KW-1133">Transmembrane helix</keyword>
<protein>
    <recommendedName>
        <fullName evidence="9">Transport permease protein</fullName>
    </recommendedName>
</protein>
<evidence type="ECO:0000256" key="1">
    <source>
        <dbReference type="ARBA" id="ARBA00004429"/>
    </source>
</evidence>
<name>A0A838ZSL7_9FLAO</name>
<keyword evidence="8 9" id="KW-0472">Membrane</keyword>
<evidence type="ECO:0000256" key="5">
    <source>
        <dbReference type="ARBA" id="ARBA00022519"/>
    </source>
</evidence>
<feature type="domain" description="ABC transmembrane type-2" evidence="10">
    <location>
        <begin position="50"/>
        <end position="274"/>
    </location>
</feature>
<evidence type="ECO:0000256" key="6">
    <source>
        <dbReference type="ARBA" id="ARBA00022692"/>
    </source>
</evidence>
<keyword evidence="4 9" id="KW-1003">Cell membrane</keyword>
<evidence type="ECO:0000256" key="4">
    <source>
        <dbReference type="ARBA" id="ARBA00022475"/>
    </source>
</evidence>
<feature type="transmembrane region" description="Helical" evidence="9">
    <location>
        <begin position="128"/>
        <end position="152"/>
    </location>
</feature>
<keyword evidence="6 9" id="KW-0812">Transmembrane</keyword>
<dbReference type="RefSeq" id="WP_182043576.1">
    <property type="nucleotide sequence ID" value="NZ_JACDZE010000002.1"/>
</dbReference>
<dbReference type="InterPro" id="IPR047817">
    <property type="entry name" value="ABC2_TM_bact-type"/>
</dbReference>
<feature type="transmembrane region" description="Helical" evidence="9">
    <location>
        <begin position="252"/>
        <end position="271"/>
    </location>
</feature>
<feature type="transmembrane region" description="Helical" evidence="9">
    <location>
        <begin position="164"/>
        <end position="184"/>
    </location>
</feature>